<evidence type="ECO:0000313" key="3">
    <source>
        <dbReference type="EMBL" id="CAI9272663.1"/>
    </source>
</evidence>
<keyword evidence="1" id="KW-0677">Repeat</keyword>
<dbReference type="Pfam" id="PF13812">
    <property type="entry name" value="PPR_3"/>
    <property type="match status" value="1"/>
</dbReference>
<reference evidence="3" key="1">
    <citation type="submission" date="2023-04" db="EMBL/GenBank/DDBJ databases">
        <authorList>
            <person name="Vijverberg K."/>
            <person name="Xiong W."/>
            <person name="Schranz E."/>
        </authorList>
    </citation>
    <scope>NUCLEOTIDE SEQUENCE</scope>
</reference>
<name>A0AA35VPB8_LACSI</name>
<dbReference type="EMBL" id="OX465078">
    <property type="protein sequence ID" value="CAI9272663.1"/>
    <property type="molecule type" value="Genomic_DNA"/>
</dbReference>
<dbReference type="InterPro" id="IPR046960">
    <property type="entry name" value="PPR_At4g14850-like_plant"/>
</dbReference>
<dbReference type="InterPro" id="IPR011990">
    <property type="entry name" value="TPR-like_helical_dom_sf"/>
</dbReference>
<feature type="repeat" description="PPR" evidence="2">
    <location>
        <begin position="510"/>
        <end position="540"/>
    </location>
</feature>
<dbReference type="Pfam" id="PF20431">
    <property type="entry name" value="E_motif"/>
    <property type="match status" value="1"/>
</dbReference>
<dbReference type="PANTHER" id="PTHR47926">
    <property type="entry name" value="PENTATRICOPEPTIDE REPEAT-CONTAINING PROTEIN"/>
    <property type="match status" value="1"/>
</dbReference>
<feature type="repeat" description="PPR" evidence="2">
    <location>
        <begin position="308"/>
        <end position="342"/>
    </location>
</feature>
<keyword evidence="4" id="KW-1185">Reference proteome</keyword>
<feature type="repeat" description="PPR" evidence="2">
    <location>
        <begin position="409"/>
        <end position="443"/>
    </location>
</feature>
<dbReference type="GO" id="GO:0003729">
    <property type="term" value="F:mRNA binding"/>
    <property type="evidence" value="ECO:0007669"/>
    <property type="project" value="UniProtKB-ARBA"/>
</dbReference>
<evidence type="ECO:0000256" key="1">
    <source>
        <dbReference type="ARBA" id="ARBA00022737"/>
    </source>
</evidence>
<feature type="repeat" description="PPR" evidence="2">
    <location>
        <begin position="204"/>
        <end position="240"/>
    </location>
</feature>
<protein>
    <recommendedName>
        <fullName evidence="5">Pentatricopeptide repeat-containing protein</fullName>
    </recommendedName>
</protein>
<organism evidence="3 4">
    <name type="scientific">Lactuca saligna</name>
    <name type="common">Willowleaf lettuce</name>
    <dbReference type="NCBI Taxonomy" id="75948"/>
    <lineage>
        <taxon>Eukaryota</taxon>
        <taxon>Viridiplantae</taxon>
        <taxon>Streptophyta</taxon>
        <taxon>Embryophyta</taxon>
        <taxon>Tracheophyta</taxon>
        <taxon>Spermatophyta</taxon>
        <taxon>Magnoliopsida</taxon>
        <taxon>eudicotyledons</taxon>
        <taxon>Gunneridae</taxon>
        <taxon>Pentapetalae</taxon>
        <taxon>asterids</taxon>
        <taxon>campanulids</taxon>
        <taxon>Asterales</taxon>
        <taxon>Asteraceae</taxon>
        <taxon>Cichorioideae</taxon>
        <taxon>Cichorieae</taxon>
        <taxon>Lactucinae</taxon>
        <taxon>Lactuca</taxon>
    </lineage>
</organism>
<dbReference type="Gene3D" id="1.25.40.10">
    <property type="entry name" value="Tetratricopeptide repeat domain"/>
    <property type="match status" value="5"/>
</dbReference>
<gene>
    <name evidence="3" type="ORF">LSALG_LOCUS12863</name>
</gene>
<evidence type="ECO:0008006" key="5">
    <source>
        <dbReference type="Google" id="ProtNLM"/>
    </source>
</evidence>
<dbReference type="FunFam" id="1.25.40.10:FF:000090">
    <property type="entry name" value="Pentatricopeptide repeat-containing protein, chloroplastic"/>
    <property type="match status" value="1"/>
</dbReference>
<evidence type="ECO:0000313" key="4">
    <source>
        <dbReference type="Proteomes" id="UP001177003"/>
    </source>
</evidence>
<dbReference type="GO" id="GO:0009451">
    <property type="term" value="P:RNA modification"/>
    <property type="evidence" value="ECO:0007669"/>
    <property type="project" value="InterPro"/>
</dbReference>
<accession>A0AA35VPB8</accession>
<dbReference type="InterPro" id="IPR046848">
    <property type="entry name" value="E_motif"/>
</dbReference>
<dbReference type="FunFam" id="1.25.40.10:FF:000073">
    <property type="entry name" value="Pentatricopeptide repeat-containing protein chloroplastic"/>
    <property type="match status" value="2"/>
</dbReference>
<proteinExistence type="predicted"/>
<feature type="repeat" description="PPR" evidence="2">
    <location>
        <begin position="612"/>
        <end position="646"/>
    </location>
</feature>
<sequence>MYPISIGITIKKISPLFPIKFRSLFFSNSSAKNVPSDSILAEKLVSSLERCGDVNSLKRLHACILVQGLETNTFLVSKLQNTYAFFGLLTDSRSVFNRIINNNLSLWDSVIVGHYKAGQSDEVLRVYLDLKQRKIGIYGSAFTFTLKSCIHLGRPEFGKAIHVDIIKFGLNTNQFVGSSLIGFYSMYRDMADACKVFDEITERDLVAYTSLITGYTHTNDHRACEAFAIVQHMQTENLEPNRVTLVSLLQATAHLQLLNHGELIHAYAKRRGIGCVDEAFQTSLMDMYIKCGAPNKATMVFHTMSIKTTSCWNVLIAGHLKSSQPFEALNLFSLMAQEGHRFDLITLANGIISCANLGLLQVGKSIHGYMFRHRVQLDVVANTALVDMYSKCENCINARKIFDTMKDKDVISFNVMIAGYLQNGHACEAIEAFHNMRTLGLTENEATILTVVSAFSDLNDIRQGRSIHGYVITHGFESKTDIANQVLYLYVKCGYIHYARQIFDRIKHKDLVSWTSMMMGYENLGHVYKVINLFQEMQSEKQLTPDSVTLTCLLQVFSQLGCLTQVKEIHCHVIRASMDNQITIMNSLLTTYSKCGMYNISRVLFRKMRTRCLASWNTMIAASGMHGDCVGALALIEEMKKEKIVPDDVTFMSTLSSCSHSGFVEGGLNLFRVMKEEYRIVPREEHYGCMVDLLGRAGQLDEAFDFLKSVPPTESGSALRALVAACRVHGNNEMGESLGWCLLDFDPEHSSSYGLVSNMFAESQKWDEVARVRESAKQRGLEMTSGYSMIEIDTFDLPLIYLSIFTFLYPSRPTSLISTGDGKEKQQQRRCLLQAAGDIAHHRLWMIDRLGERQRPAHQGFEETEFDRILFQSLLICQDRKSKKHCKIGKMKYILLESGHVNGFEEGIQY</sequence>
<dbReference type="Pfam" id="PF13041">
    <property type="entry name" value="PPR_2"/>
    <property type="match status" value="2"/>
</dbReference>
<dbReference type="PROSITE" id="PS51375">
    <property type="entry name" value="PPR"/>
    <property type="match status" value="5"/>
</dbReference>
<evidence type="ECO:0000256" key="2">
    <source>
        <dbReference type="PROSITE-ProRule" id="PRU00708"/>
    </source>
</evidence>
<dbReference type="InterPro" id="IPR002885">
    <property type="entry name" value="PPR_rpt"/>
</dbReference>
<dbReference type="NCBIfam" id="TIGR00756">
    <property type="entry name" value="PPR"/>
    <property type="match status" value="2"/>
</dbReference>
<dbReference type="Proteomes" id="UP001177003">
    <property type="component" value="Chromosome 2"/>
</dbReference>
<dbReference type="AlphaFoldDB" id="A0AA35VPB8"/>
<dbReference type="PANTHER" id="PTHR47926:SF452">
    <property type="entry name" value="PENTATRICOPEPTIDE REPEAT-CONTAINING PROTEIN"/>
    <property type="match status" value="1"/>
</dbReference>
<dbReference type="Pfam" id="PF01535">
    <property type="entry name" value="PPR"/>
    <property type="match status" value="6"/>
</dbReference>